<dbReference type="Proteomes" id="UP000249464">
    <property type="component" value="Unassembled WGS sequence"/>
</dbReference>
<reference evidence="2 3" key="1">
    <citation type="submission" date="2016-11" db="EMBL/GenBank/DDBJ databases">
        <authorList>
            <person name="Jaros S."/>
            <person name="Januszkiewicz K."/>
            <person name="Wedrychowicz H."/>
        </authorList>
    </citation>
    <scope>NUCLEOTIDE SEQUENCE [LARGE SCALE GENOMIC DNA]</scope>
</reference>
<organism evidence="2 3">
    <name type="scientific">Microbotryum silenes-dioicae</name>
    <dbReference type="NCBI Taxonomy" id="796604"/>
    <lineage>
        <taxon>Eukaryota</taxon>
        <taxon>Fungi</taxon>
        <taxon>Dikarya</taxon>
        <taxon>Basidiomycota</taxon>
        <taxon>Pucciniomycotina</taxon>
        <taxon>Microbotryomycetes</taxon>
        <taxon>Microbotryales</taxon>
        <taxon>Microbotryaceae</taxon>
        <taxon>Microbotryum</taxon>
    </lineage>
</organism>
<keyword evidence="3" id="KW-1185">Reference proteome</keyword>
<protein>
    <submittedName>
        <fullName evidence="2">BQ5605_C012g06840 protein</fullName>
    </submittedName>
</protein>
<feature type="transmembrane region" description="Helical" evidence="1">
    <location>
        <begin position="63"/>
        <end position="84"/>
    </location>
</feature>
<sequence>MRAFNSPFLQTPVALYPRSFNLAPVFDPISSYNFSPSAPREVLQFPRLLKACPGFHELHDPQFNAAIGIIIIIVTIQSIVVYSYPSLLPSFHTPISIYLISASSTFFNTTCLPFNPTLGFLLNNPLACNKTPRCRSPKVVASSIVLTPK</sequence>
<keyword evidence="1" id="KW-0812">Transmembrane</keyword>
<keyword evidence="1" id="KW-1133">Transmembrane helix</keyword>
<dbReference type="EMBL" id="FQNC01000014">
    <property type="protein sequence ID" value="SGY16311.1"/>
    <property type="molecule type" value="Genomic_DNA"/>
</dbReference>
<dbReference type="AlphaFoldDB" id="A0A2X0NV71"/>
<accession>A0A2X0NV71</accession>
<name>A0A2X0NV71_9BASI</name>
<proteinExistence type="predicted"/>
<evidence type="ECO:0000313" key="3">
    <source>
        <dbReference type="Proteomes" id="UP000249464"/>
    </source>
</evidence>
<evidence type="ECO:0000256" key="1">
    <source>
        <dbReference type="SAM" id="Phobius"/>
    </source>
</evidence>
<gene>
    <name evidence="2" type="primary">BQ5605_C012g06840</name>
    <name evidence="2" type="ORF">BQ5605_C012G06840</name>
</gene>
<evidence type="ECO:0000313" key="2">
    <source>
        <dbReference type="EMBL" id="SGY16311.1"/>
    </source>
</evidence>
<keyword evidence="1" id="KW-0472">Membrane</keyword>